<dbReference type="Proteomes" id="UP001158049">
    <property type="component" value="Unassembled WGS sequence"/>
</dbReference>
<dbReference type="PANTHER" id="PTHR30213:SF1">
    <property type="entry name" value="INNER MEMBRANE PROTEIN YHJD"/>
    <property type="match status" value="1"/>
</dbReference>
<keyword evidence="5 7" id="KW-0472">Membrane</keyword>
<evidence type="ECO:0000256" key="1">
    <source>
        <dbReference type="ARBA" id="ARBA00004651"/>
    </source>
</evidence>
<evidence type="ECO:0000256" key="6">
    <source>
        <dbReference type="SAM" id="MobiDB-lite"/>
    </source>
</evidence>
<sequence length="487" mass="50987">MNKVSDIPSGPLDGADAPDETLIHYRPVDGNLADMVATPAKVTGAVLGAAALGYLALLAKRRTRPARTRVLTPQEAAHRLASKPVPGLTARNAPGGKPTAKHAGAARHKAHSAKAGAKPGAARQLMNTGRSLWTLFNAVTAYKTAQMHVDPPPAPEAAAQPLPAPIPPKPAAPAPAVAAPAFKPIPQGSFLARSWHLIKAAVSSWVDDFAPSMGAALSYYTVFSLAPMLLIVIGVAGLVFGADAARGEIVTQLRGLMGEQGAVAVEELLKSASDPGQGILATIIGFATLLVGATAVFAELQSSLDRIWRTPAPINENGIWGMIRTRFLSFGLILGLGFLMIVSLVLSAGLAALGTWFGGLMDGWEFVLQALNFIVSFGVVTVMFAAIYKFMPHAKIDWRNVWVGALVTALLFTIGKFLISLYIGKSGVASGFGAAGSFAVLLVWVYYSAQIFLLGAEFTWVYSHRNAPPPDAAPVPVRNDAPATAPA</sequence>
<feature type="transmembrane region" description="Helical" evidence="7">
    <location>
        <begin position="278"/>
        <end position="300"/>
    </location>
</feature>
<dbReference type="PANTHER" id="PTHR30213">
    <property type="entry name" value="INNER MEMBRANE PROTEIN YHJD"/>
    <property type="match status" value="1"/>
</dbReference>
<feature type="transmembrane region" description="Helical" evidence="7">
    <location>
        <begin position="327"/>
        <end position="354"/>
    </location>
</feature>
<feature type="transmembrane region" description="Helical" evidence="7">
    <location>
        <begin position="400"/>
        <end position="423"/>
    </location>
</feature>
<comment type="caution">
    <text evidence="8">The sequence shown here is derived from an EMBL/GenBank/DDBJ whole genome shotgun (WGS) entry which is preliminary data.</text>
</comment>
<feature type="transmembrane region" description="Helical" evidence="7">
    <location>
        <begin position="217"/>
        <end position="240"/>
    </location>
</feature>
<dbReference type="InterPro" id="IPR017039">
    <property type="entry name" value="Virul_fac_BrkB"/>
</dbReference>
<evidence type="ECO:0000313" key="8">
    <source>
        <dbReference type="EMBL" id="SMP68625.1"/>
    </source>
</evidence>
<dbReference type="EMBL" id="FXUL01000014">
    <property type="protein sequence ID" value="SMP68625.1"/>
    <property type="molecule type" value="Genomic_DNA"/>
</dbReference>
<organism evidence="8 9">
    <name type="scientific">Noviherbaspirillum suwonense</name>
    <dbReference type="NCBI Taxonomy" id="1224511"/>
    <lineage>
        <taxon>Bacteria</taxon>
        <taxon>Pseudomonadati</taxon>
        <taxon>Pseudomonadota</taxon>
        <taxon>Betaproteobacteria</taxon>
        <taxon>Burkholderiales</taxon>
        <taxon>Oxalobacteraceae</taxon>
        <taxon>Noviherbaspirillum</taxon>
    </lineage>
</organism>
<keyword evidence="2" id="KW-1003">Cell membrane</keyword>
<feature type="region of interest" description="Disordered" evidence="6">
    <location>
        <begin position="85"/>
        <end position="120"/>
    </location>
</feature>
<keyword evidence="3 7" id="KW-0812">Transmembrane</keyword>
<name>A0ABY1QER8_9BURK</name>
<feature type="transmembrane region" description="Helical" evidence="7">
    <location>
        <begin position="42"/>
        <end position="59"/>
    </location>
</feature>
<proteinExistence type="predicted"/>
<keyword evidence="9" id="KW-1185">Reference proteome</keyword>
<keyword evidence="4 7" id="KW-1133">Transmembrane helix</keyword>
<feature type="transmembrane region" description="Helical" evidence="7">
    <location>
        <begin position="366"/>
        <end position="388"/>
    </location>
</feature>
<evidence type="ECO:0000256" key="4">
    <source>
        <dbReference type="ARBA" id="ARBA00022989"/>
    </source>
</evidence>
<evidence type="ECO:0000256" key="7">
    <source>
        <dbReference type="SAM" id="Phobius"/>
    </source>
</evidence>
<dbReference type="RefSeq" id="WP_346772302.1">
    <property type="nucleotide sequence ID" value="NZ_FXUL01000014.1"/>
</dbReference>
<gene>
    <name evidence="8" type="ORF">SAMN06295970_11430</name>
</gene>
<evidence type="ECO:0000256" key="2">
    <source>
        <dbReference type="ARBA" id="ARBA00022475"/>
    </source>
</evidence>
<comment type="subcellular location">
    <subcellularLocation>
        <location evidence="1">Cell membrane</location>
        <topology evidence="1">Multi-pass membrane protein</topology>
    </subcellularLocation>
</comment>
<evidence type="ECO:0000256" key="3">
    <source>
        <dbReference type="ARBA" id="ARBA00022692"/>
    </source>
</evidence>
<protein>
    <submittedName>
        <fullName evidence="8">YihY family inner membrane protein</fullName>
    </submittedName>
</protein>
<reference evidence="8 9" key="1">
    <citation type="submission" date="2017-05" db="EMBL/GenBank/DDBJ databases">
        <authorList>
            <person name="Varghese N."/>
            <person name="Submissions S."/>
        </authorList>
    </citation>
    <scope>NUCLEOTIDE SEQUENCE [LARGE SCALE GENOMIC DNA]</scope>
    <source>
        <strain evidence="8 9">DSM 26001</strain>
    </source>
</reference>
<dbReference type="Pfam" id="PF03631">
    <property type="entry name" value="Virul_fac_BrkB"/>
    <property type="match status" value="1"/>
</dbReference>
<evidence type="ECO:0000313" key="9">
    <source>
        <dbReference type="Proteomes" id="UP001158049"/>
    </source>
</evidence>
<evidence type="ECO:0000256" key="5">
    <source>
        <dbReference type="ARBA" id="ARBA00023136"/>
    </source>
</evidence>
<accession>A0ABY1QER8</accession>
<dbReference type="NCBIfam" id="TIGR00765">
    <property type="entry name" value="yihY_not_rbn"/>
    <property type="match status" value="1"/>
</dbReference>
<feature type="transmembrane region" description="Helical" evidence="7">
    <location>
        <begin position="429"/>
        <end position="447"/>
    </location>
</feature>